<dbReference type="EC" id="1.4.1.2" evidence="7"/>
<dbReference type="InterPro" id="IPR048381">
    <property type="entry name" value="GDH_C"/>
</dbReference>
<dbReference type="PANTHER" id="PTHR43403:SF1">
    <property type="entry name" value="NAD-SPECIFIC GLUTAMATE DEHYDROGENASE"/>
    <property type="match status" value="1"/>
</dbReference>
<keyword evidence="7" id="KW-0560">Oxidoreductase</keyword>
<gene>
    <name evidence="7" type="ORF">BJY18_006945</name>
</gene>
<dbReference type="InterPro" id="IPR049059">
    <property type="entry name" value="NAD_Glu_DH_HM1"/>
</dbReference>
<name>A0A840J5Z7_9PSEU</name>
<evidence type="ECO:0000313" key="8">
    <source>
        <dbReference type="Proteomes" id="UP000581769"/>
    </source>
</evidence>
<dbReference type="GO" id="GO:0004069">
    <property type="term" value="F:L-aspartate:2-oxoglutarate aminotransferase activity"/>
    <property type="evidence" value="ECO:0007669"/>
    <property type="project" value="InterPro"/>
</dbReference>
<reference evidence="7 8" key="1">
    <citation type="submission" date="2020-08" db="EMBL/GenBank/DDBJ databases">
        <title>Sequencing the genomes of 1000 actinobacteria strains.</title>
        <authorList>
            <person name="Klenk H.-P."/>
        </authorList>
    </citation>
    <scope>NUCLEOTIDE SEQUENCE [LARGE SCALE GENOMIC DNA]</scope>
    <source>
        <strain evidence="7 8">DSM 45859</strain>
    </source>
</reference>
<dbReference type="Pfam" id="PF21075">
    <property type="entry name" value="GDH_ACT1"/>
    <property type="match status" value="1"/>
</dbReference>
<evidence type="ECO:0000313" key="7">
    <source>
        <dbReference type="EMBL" id="MBB4689460.1"/>
    </source>
</evidence>
<dbReference type="Pfam" id="PF21076">
    <property type="entry name" value="GDH_ACT2"/>
    <property type="match status" value="1"/>
</dbReference>
<dbReference type="Pfam" id="PF21073">
    <property type="entry name" value="GDH_HM1"/>
    <property type="match status" value="1"/>
</dbReference>
<evidence type="ECO:0000259" key="4">
    <source>
        <dbReference type="Pfam" id="PF21075"/>
    </source>
</evidence>
<dbReference type="InterPro" id="IPR036291">
    <property type="entry name" value="NAD(P)-bd_dom_sf"/>
</dbReference>
<organism evidence="7 8">
    <name type="scientific">Amycolatopsis jiangsuensis</name>
    <dbReference type="NCBI Taxonomy" id="1181879"/>
    <lineage>
        <taxon>Bacteria</taxon>
        <taxon>Bacillati</taxon>
        <taxon>Actinomycetota</taxon>
        <taxon>Actinomycetes</taxon>
        <taxon>Pseudonocardiales</taxon>
        <taxon>Pseudonocardiaceae</taxon>
        <taxon>Amycolatopsis</taxon>
    </lineage>
</organism>
<feature type="domain" description="NAD-glutamate dehydrogenase ACT2" evidence="5">
    <location>
        <begin position="423"/>
        <end position="512"/>
    </location>
</feature>
<dbReference type="SUPFAM" id="SSF53223">
    <property type="entry name" value="Aminoacid dehydrogenase-like, N-terminal domain"/>
    <property type="match status" value="1"/>
</dbReference>
<dbReference type="EMBL" id="JACHMG010000001">
    <property type="protein sequence ID" value="MBB4689460.1"/>
    <property type="molecule type" value="Genomic_DNA"/>
</dbReference>
<dbReference type="Proteomes" id="UP000581769">
    <property type="component" value="Unassembled WGS sequence"/>
</dbReference>
<dbReference type="InterPro" id="IPR024727">
    <property type="entry name" value="NAD_Glu_DH_N_ACT1"/>
</dbReference>
<comment type="caution">
    <text evidence="7">The sequence shown here is derived from an EMBL/GenBank/DDBJ whole genome shotgun (WGS) entry which is preliminary data.</text>
</comment>
<evidence type="ECO:0000256" key="1">
    <source>
        <dbReference type="SAM" id="MobiDB-lite"/>
    </source>
</evidence>
<dbReference type="InterPro" id="IPR049056">
    <property type="entry name" value="NAD_Glu_DH_HM3"/>
</dbReference>
<feature type="domain" description="NAD-glutamate dehydrogenase catalytic" evidence="2">
    <location>
        <begin position="762"/>
        <end position="1263"/>
    </location>
</feature>
<feature type="region of interest" description="Disordered" evidence="1">
    <location>
        <begin position="1"/>
        <end position="27"/>
    </location>
</feature>
<dbReference type="Pfam" id="PF05088">
    <property type="entry name" value="Bac_GDH_CD"/>
    <property type="match status" value="1"/>
</dbReference>
<feature type="domain" description="NAD-specific glutamate dehydrogenase C-terminal" evidence="3">
    <location>
        <begin position="1309"/>
        <end position="1653"/>
    </location>
</feature>
<protein>
    <submittedName>
        <fullName evidence="7">Glutamate dehydrogenase</fullName>
        <ecNumber evidence="7">1.4.1.2</ecNumber>
    </submittedName>
</protein>
<dbReference type="PANTHER" id="PTHR43403">
    <property type="entry name" value="NAD-SPECIFIC GLUTAMATE DEHYDROGENASE"/>
    <property type="match status" value="1"/>
</dbReference>
<proteinExistence type="predicted"/>
<feature type="domain" description="NAD-glutamate dehydrogenase N-terminal ACT1" evidence="4">
    <location>
        <begin position="47"/>
        <end position="192"/>
    </location>
</feature>
<dbReference type="Pfam" id="PF21079">
    <property type="entry name" value="GDH_HM2"/>
    <property type="match status" value="1"/>
</dbReference>
<dbReference type="GO" id="GO:0004352">
    <property type="term" value="F:glutamate dehydrogenase (NAD+) activity"/>
    <property type="evidence" value="ECO:0007669"/>
    <property type="project" value="UniProtKB-EC"/>
</dbReference>
<evidence type="ECO:0000259" key="5">
    <source>
        <dbReference type="Pfam" id="PF21076"/>
    </source>
</evidence>
<sequence>MSSTGVSSLSGTDAAAGAPRRRTSPEQIRDELIDAAAARAPEIAELIRHYYRHIPADEIVGDDPAALVGAVRSHLQLAQQRMPGRPAVRLLNPTTAEDGWTREATVVQVVTDDMPYLVDSVTAEFARDGVQVHRIVHPIVVVSRGVTGELEGLHLDADAAEPPAGATAESWMYVEIDRVTDPNRARELDNRLASVLGDVREVVEDADRMGQTACGLAEELEQHPPKLPESELREGARLLRWLADGHFTFLGYRRYELVENPHPDTDEPALRAVLASGLGVLRQDSLAARSLTAGPDSSANALAPTLLVLTQASAPSTVHRPVYPYYVGVKTFDDQGTVTGEHRFLGMFTTTALHENVLDIPVVSKRVREVIHRAGFPMESFSGQRMLEVLQNWPRADLFSADSDSLYATTTGAITLSDRRRLRLFLRRDPYSRFFSCLVYLPGDRYTTRSRLAMQEVLLQELEGTQLEYSARIGETPLAQVHFMVHTDPANRVEPDILRIQERLNTVVRSWEDRLVEAILAERRERDGDGGAGGVGEESAVDQGLRFAAVFPEAYKEDFTAEEALADLRQLETLVDEGDLAQSFYLPADAEPGERRFKLYLRGEGVTLSKVLPVLQAMGVEVVDERPYELFRADGGASWIYDFGLRIDGKSLEKPDDAVVDRLRERFQEAFHASWHGDAEVDGLNALVLRAGLTWRQVAVLRAYSRYLQQARSPFSQSYIENTVVRHTRVATCLVRLFETRCDPQLSDVDRASHEESLVAEIGSMIDEVTSLDEDRILRRLMAVVNATLRTNYRVRGADGNPRAFLAFKLDPSGVPELPEPRPKFEIFVYSPRVEGVHLRFGEVARGGLRWSDRREDFRTEILGLVKAQAVKNAVIVPVGAKGGFVVKRPPAPTGDAGLDREAQLNEGIACYRMFISGLLDLTDNRVEGATVPAPDVVRHDADDSYLVVAADKGTAKFSDLANEVSAQYGFWLGDAFASGGSVGYDHKAMGITAKGAWESVKRHFRELGKDTQTEDFTVVGIGDMMGDVFGNGMLLSEHIRLVAAFNHMHVFLDPDPDAATSFAERRRLFDLPRSSWDDYDRSLISEGGGIYPRSAKTIPVSPQVRQALGLGENVTHLAPMDLIQAILLAPVELLWNGGIGTYVKAETETNADAGDKANDAIRVDGHQLRVKVVGEGGNLGLTQLGRIEFARAGGKINTDALDNSAGVDCSDHEVNIKILLDHLVAGGELEHTRRNELLGEMTDEVGALVLADNYRQNAVLGVSRAHAAPMVSVHARQVAALVAKGAFDRKLEALPSNSQFRALEKADEGLTSPELATLLAHVKLDLKDELLESDLPDSEVFARRLPEYFPEPLRERFAASIAQHPLRRQIITTLVTNELVDGGGISFVHRLMEEMNATATDAVRAYAVVTHVFDLPKLWSEIETLDNVVPTEVADRMVLETRRLLDRAARWFLTNRPQPLAPLAEITRFGPVLADLVPKLGDLMRGRELESVEQDAAGLSEQGVPADLARRVALLLHSYGLLDVVEVAELAEQQVGLDATHTPADTAELYFALSDHLDVDKMLTEISALERGNRWHALARLSLRDDVYGSLRAITLDALRQSDQDRSVDEQIAQWEKANASRLSRARVALDEITRSGRLDLATLSVAARQIRSTVR</sequence>
<evidence type="ECO:0000259" key="3">
    <source>
        <dbReference type="Pfam" id="PF21074"/>
    </source>
</evidence>
<dbReference type="SUPFAM" id="SSF51735">
    <property type="entry name" value="NAD(P)-binding Rossmann-fold domains"/>
    <property type="match status" value="1"/>
</dbReference>
<dbReference type="GO" id="GO:0006538">
    <property type="term" value="P:L-glutamate catabolic process"/>
    <property type="evidence" value="ECO:0007669"/>
    <property type="project" value="InterPro"/>
</dbReference>
<dbReference type="RefSeq" id="WP_184783991.1">
    <property type="nucleotide sequence ID" value="NZ_JACHMG010000001.1"/>
</dbReference>
<dbReference type="InterPro" id="IPR007780">
    <property type="entry name" value="NAD_Glu_DH_bac"/>
</dbReference>
<dbReference type="PIRSF" id="PIRSF036761">
    <property type="entry name" value="GDH_Mll4104"/>
    <property type="match status" value="1"/>
</dbReference>
<accession>A0A840J5Z7</accession>
<dbReference type="InterPro" id="IPR049064">
    <property type="entry name" value="NAD_Glu_DH_ACT3"/>
</dbReference>
<dbReference type="Pfam" id="PF21077">
    <property type="entry name" value="GDH_ACT3"/>
    <property type="match status" value="1"/>
</dbReference>
<evidence type="ECO:0000259" key="2">
    <source>
        <dbReference type="Pfam" id="PF05088"/>
    </source>
</evidence>
<dbReference type="Pfam" id="PF21078">
    <property type="entry name" value="GDH_HM3"/>
    <property type="match status" value="1"/>
</dbReference>
<keyword evidence="8" id="KW-1185">Reference proteome</keyword>
<dbReference type="InterPro" id="IPR049062">
    <property type="entry name" value="NAD_Glu_DH_ACT2"/>
</dbReference>
<dbReference type="InterPro" id="IPR046346">
    <property type="entry name" value="Aminoacid_DH-like_N_sf"/>
</dbReference>
<dbReference type="InterPro" id="IPR049058">
    <property type="entry name" value="NAD_Glu_DH_HM2"/>
</dbReference>
<feature type="domain" description="NAD-glutamate dehydrogenase ACT3" evidence="6">
    <location>
        <begin position="580"/>
        <end position="650"/>
    </location>
</feature>
<dbReference type="Pfam" id="PF21074">
    <property type="entry name" value="GDH_C"/>
    <property type="match status" value="1"/>
</dbReference>
<evidence type="ECO:0000259" key="6">
    <source>
        <dbReference type="Pfam" id="PF21077"/>
    </source>
</evidence>
<dbReference type="InterPro" id="IPR028971">
    <property type="entry name" value="NAD-GDH_cat"/>
</dbReference>
<feature type="compositionally biased region" description="Polar residues" evidence="1">
    <location>
        <begin position="1"/>
        <end position="11"/>
    </location>
</feature>